<dbReference type="Gene3D" id="3.30.710.10">
    <property type="entry name" value="Potassium Channel Kv1.1, Chain A"/>
    <property type="match status" value="1"/>
</dbReference>
<sequence>MSTPQETYQDIDETAITSALLTDITTPTNSPINDKNVSNIQQKINSLSNDKATYDLRILLPDGSSVLVHRFLLLIASPTLLKYFQESNHKENDNNKRLILIDNPSNESEPVDGWFDCEDDNYNDEDDILDIKKSNDSNDSNKEALVFITDPNQLRIEYPPNKNLETIVLTHLTGSTKLPPASISHAFNHFKFFLYTGEIEYHQLETSISLYASFLFLIDALNVSGLVESSMKAIDEYMTKNNIISLLNIIFDTLLPDLGIIDANLNVNNDWVWWAKNDRLVVKVAEKSIEFFWKIESMSELYGFQELKRCALKCAVEYYFKNNRTESVLDDSIRAVNEKAFNVVIDWLNCQTEIEQLESNQEIFSAIDFSKIDSEILSKSIRVIRLLAPSIYPEINESILLNLTQKVKSLETELMINNLNNLDLRCVNRIVEDYCD</sequence>
<accession>A0A9N8VHJ5</accession>
<keyword evidence="2" id="KW-1185">Reference proteome</keyword>
<reference evidence="1" key="1">
    <citation type="submission" date="2021-06" db="EMBL/GenBank/DDBJ databases">
        <authorList>
            <person name="Kallberg Y."/>
            <person name="Tangrot J."/>
            <person name="Rosling A."/>
        </authorList>
    </citation>
    <scope>NUCLEOTIDE SEQUENCE</scope>
    <source>
        <strain evidence="1">FL130A</strain>
    </source>
</reference>
<dbReference type="InterPro" id="IPR011333">
    <property type="entry name" value="SKP1/BTB/POZ_sf"/>
</dbReference>
<organism evidence="1 2">
    <name type="scientific">Ambispora leptoticha</name>
    <dbReference type="NCBI Taxonomy" id="144679"/>
    <lineage>
        <taxon>Eukaryota</taxon>
        <taxon>Fungi</taxon>
        <taxon>Fungi incertae sedis</taxon>
        <taxon>Mucoromycota</taxon>
        <taxon>Glomeromycotina</taxon>
        <taxon>Glomeromycetes</taxon>
        <taxon>Archaeosporales</taxon>
        <taxon>Ambisporaceae</taxon>
        <taxon>Ambispora</taxon>
    </lineage>
</organism>
<evidence type="ECO:0000313" key="1">
    <source>
        <dbReference type="EMBL" id="CAG8455130.1"/>
    </source>
</evidence>
<evidence type="ECO:0000313" key="2">
    <source>
        <dbReference type="Proteomes" id="UP000789508"/>
    </source>
</evidence>
<dbReference type="Proteomes" id="UP000789508">
    <property type="component" value="Unassembled WGS sequence"/>
</dbReference>
<dbReference type="AlphaFoldDB" id="A0A9N8VHJ5"/>
<dbReference type="EMBL" id="CAJVPS010000125">
    <property type="protein sequence ID" value="CAG8455130.1"/>
    <property type="molecule type" value="Genomic_DNA"/>
</dbReference>
<comment type="caution">
    <text evidence="1">The sequence shown here is derived from an EMBL/GenBank/DDBJ whole genome shotgun (WGS) entry which is preliminary data.</text>
</comment>
<protein>
    <submittedName>
        <fullName evidence="1">14367_t:CDS:1</fullName>
    </submittedName>
</protein>
<dbReference type="OrthoDB" id="10416176at2759"/>
<name>A0A9N8VHJ5_9GLOM</name>
<proteinExistence type="predicted"/>
<gene>
    <name evidence="1" type="ORF">ALEPTO_LOCUS1237</name>
</gene>